<reference evidence="4" key="2">
    <citation type="submission" date="2012-03" db="EMBL/GenBank/DDBJ databases">
        <title>The complete genome sequence of the pioneer microbe on fresh volcanic deposit, Leptospirillum ferrooxidans strain C2-3.</title>
        <authorList>
            <person name="Fujimura R."/>
            <person name="Sato Y."/>
            <person name="Nishizawa T."/>
            <person name="Nanba K."/>
            <person name="Oshima K."/>
            <person name="Hattori M."/>
            <person name="Kamijo T."/>
            <person name="Ohta H."/>
        </authorList>
    </citation>
    <scope>NUCLEOTIDE SEQUENCE [LARGE SCALE GENOMIC DNA]</scope>
    <source>
        <strain evidence="4">C2-3</strain>
    </source>
</reference>
<dbReference type="PIRSF" id="PIRSF000390">
    <property type="entry name" value="PLP_StrS"/>
    <property type="match status" value="1"/>
</dbReference>
<keyword evidence="2" id="KW-0663">Pyridoxal phosphate</keyword>
<keyword evidence="4" id="KW-1185">Reference proteome</keyword>
<evidence type="ECO:0000256" key="2">
    <source>
        <dbReference type="RuleBase" id="RU004508"/>
    </source>
</evidence>
<dbReference type="PANTHER" id="PTHR30244:SF34">
    <property type="entry name" value="DTDP-4-AMINO-4,6-DIDEOXYGALACTOSE TRANSAMINASE"/>
    <property type="match status" value="1"/>
</dbReference>
<accession>I0IS31</accession>
<dbReference type="InterPro" id="IPR015421">
    <property type="entry name" value="PyrdxlP-dep_Trfase_major"/>
</dbReference>
<evidence type="ECO:0000313" key="4">
    <source>
        <dbReference type="Proteomes" id="UP000007382"/>
    </source>
</evidence>
<dbReference type="PANTHER" id="PTHR30244">
    <property type="entry name" value="TRANSAMINASE"/>
    <property type="match status" value="1"/>
</dbReference>
<dbReference type="PATRIC" id="fig|1162668.3.peg.2864"/>
<dbReference type="STRING" id="1162668.LFE_2409"/>
<evidence type="ECO:0000256" key="1">
    <source>
        <dbReference type="ARBA" id="ARBA00037999"/>
    </source>
</evidence>
<name>I0IS31_LEPFC</name>
<dbReference type="Gene3D" id="3.90.1150.10">
    <property type="entry name" value="Aspartate Aminotransferase, domain 1"/>
    <property type="match status" value="1"/>
</dbReference>
<dbReference type="eggNOG" id="COG0399">
    <property type="taxonomic scope" value="Bacteria"/>
</dbReference>
<protein>
    <submittedName>
        <fullName evidence="3">Putative DegT/DnrJ/EryC1/StrS aminotransferase</fullName>
    </submittedName>
</protein>
<dbReference type="Pfam" id="PF01041">
    <property type="entry name" value="DegT_DnrJ_EryC1"/>
    <property type="match status" value="1"/>
</dbReference>
<dbReference type="Proteomes" id="UP000007382">
    <property type="component" value="Chromosome"/>
</dbReference>
<gene>
    <name evidence="3" type="ordered locus">LFE_2409</name>
</gene>
<dbReference type="GO" id="GO:0000271">
    <property type="term" value="P:polysaccharide biosynthetic process"/>
    <property type="evidence" value="ECO:0007669"/>
    <property type="project" value="TreeGrafter"/>
</dbReference>
<dbReference type="EMBL" id="AP012342">
    <property type="protein sequence ID" value="BAM08080.1"/>
    <property type="molecule type" value="Genomic_DNA"/>
</dbReference>
<dbReference type="RefSeq" id="WP_014450563.1">
    <property type="nucleotide sequence ID" value="NC_017094.1"/>
</dbReference>
<sequence length="384" mass="42462">MNTEKPQENPIAFDRGQWTKEEEEQWVALLGREGFDRPVETLEARLGFVFGRAKVLLVPSPSIALHIVLTSLGINEGSEVIASPFSWFGTARAIPWSGAKLVVSDIDSWSFTLDPDKVSKRINEKTRAVLIGNSLGHPADWDRFEDIKKDHPVILIEDSTEALFSEYRGRRTGSFGDVSILAFGSPHPNLGESYAAILTDREELDTLFRAMRDSHRALPLSLPDPILSMDLGISPALAMTGLSSLGRLAGGLKKRALLLEAYQDAMRSFEGVKDLYLSPNVEWVNWMTYMVHLGTRFSVLSRNAIVDDLRQSGIEAMAFPKALHLDPWFLARGYSKGMAPIAEKLSERAIALPFHPGMNPEDAGQIIERFKEAAINVGAGAAIY</sequence>
<dbReference type="HOGENOM" id="CLU_033332_0_1_0"/>
<dbReference type="SUPFAM" id="SSF53383">
    <property type="entry name" value="PLP-dependent transferases"/>
    <property type="match status" value="1"/>
</dbReference>
<dbReference type="KEGG" id="lfc:LFE_2409"/>
<dbReference type="GO" id="GO:0008483">
    <property type="term" value="F:transaminase activity"/>
    <property type="evidence" value="ECO:0007669"/>
    <property type="project" value="UniProtKB-KW"/>
</dbReference>
<keyword evidence="3" id="KW-0032">Aminotransferase</keyword>
<dbReference type="Gene3D" id="3.40.640.10">
    <property type="entry name" value="Type I PLP-dependent aspartate aminotransferase-like (Major domain)"/>
    <property type="match status" value="1"/>
</dbReference>
<reference evidence="3 4" key="1">
    <citation type="journal article" date="2012" name="J. Bacteriol.">
        <title>Complete Genome Sequence of Leptospirillum ferrooxidans Strain C2-3, Isolated from a Fresh Volcanic Ash Deposit on the Island of Miyake, Japan.</title>
        <authorList>
            <person name="Fujimura R."/>
            <person name="Sato Y."/>
            <person name="Nishizawa T."/>
            <person name="Oshima K."/>
            <person name="Kim S.-W."/>
            <person name="Hattori M."/>
            <person name="Kamijo T."/>
            <person name="Ohta H."/>
        </authorList>
    </citation>
    <scope>NUCLEOTIDE SEQUENCE [LARGE SCALE GENOMIC DNA]</scope>
    <source>
        <strain evidence="3 4">C2-3</strain>
    </source>
</reference>
<organism evidence="3 4">
    <name type="scientific">Leptospirillum ferrooxidans (strain C2-3)</name>
    <dbReference type="NCBI Taxonomy" id="1162668"/>
    <lineage>
        <taxon>Bacteria</taxon>
        <taxon>Pseudomonadati</taxon>
        <taxon>Nitrospirota</taxon>
        <taxon>Nitrospiria</taxon>
        <taxon>Nitrospirales</taxon>
        <taxon>Nitrospiraceae</taxon>
        <taxon>Leptospirillum</taxon>
    </lineage>
</organism>
<keyword evidence="3" id="KW-0808">Transferase</keyword>
<dbReference type="OrthoDB" id="9810913at2"/>
<dbReference type="InterPro" id="IPR015424">
    <property type="entry name" value="PyrdxlP-dep_Trfase"/>
</dbReference>
<proteinExistence type="inferred from homology"/>
<dbReference type="InterPro" id="IPR000653">
    <property type="entry name" value="DegT/StrS_aminotransferase"/>
</dbReference>
<dbReference type="InterPro" id="IPR015422">
    <property type="entry name" value="PyrdxlP-dep_Trfase_small"/>
</dbReference>
<comment type="similarity">
    <text evidence="1 2">Belongs to the DegT/DnrJ/EryC1 family.</text>
</comment>
<dbReference type="AlphaFoldDB" id="I0IS31"/>
<dbReference type="GO" id="GO:0030170">
    <property type="term" value="F:pyridoxal phosphate binding"/>
    <property type="evidence" value="ECO:0007669"/>
    <property type="project" value="TreeGrafter"/>
</dbReference>
<evidence type="ECO:0000313" key="3">
    <source>
        <dbReference type="EMBL" id="BAM08080.1"/>
    </source>
</evidence>